<dbReference type="Pfam" id="PF10962">
    <property type="entry name" value="DUF2764"/>
    <property type="match status" value="1"/>
</dbReference>
<dbReference type="AlphaFoldDB" id="A0A098S9I4"/>
<proteinExistence type="predicted"/>
<keyword evidence="2" id="KW-1185">Reference proteome</keyword>
<organism evidence="1 2">
    <name type="scientific">Phaeodactylibacter xiamenensis</name>
    <dbReference type="NCBI Taxonomy" id="1524460"/>
    <lineage>
        <taxon>Bacteria</taxon>
        <taxon>Pseudomonadati</taxon>
        <taxon>Bacteroidota</taxon>
        <taxon>Saprospiria</taxon>
        <taxon>Saprospirales</taxon>
        <taxon>Haliscomenobacteraceae</taxon>
        <taxon>Phaeodactylibacter</taxon>
    </lineage>
</organism>
<reference evidence="1 2" key="1">
    <citation type="journal article" date="2014" name="Int. J. Syst. Evol. Microbiol.">
        <title>Phaeodactylibacter xiamenensis gen. nov., sp. nov., a member of the family Saprospiraceae isolated from the marine alga Phaeodactylum tricornutum.</title>
        <authorList>
            <person name="Chen Z.Jr."/>
            <person name="Lei X."/>
            <person name="Lai Q."/>
            <person name="Li Y."/>
            <person name="Zhang B."/>
            <person name="Zhang J."/>
            <person name="Zhang H."/>
            <person name="Yang L."/>
            <person name="Zheng W."/>
            <person name="Tian Y."/>
            <person name="Yu Z."/>
            <person name="Xu H.Jr."/>
            <person name="Zheng T."/>
        </authorList>
    </citation>
    <scope>NUCLEOTIDE SEQUENCE [LARGE SCALE GENOMIC DNA]</scope>
    <source>
        <strain evidence="1 2">KD52</strain>
    </source>
</reference>
<dbReference type="RefSeq" id="WP_044217607.1">
    <property type="nucleotide sequence ID" value="NZ_JBKAGJ010000001.1"/>
</dbReference>
<sequence length="273" mass="32324">MSQLQKRDYFYLISSLPEMVLDQSRAPYTMVNFVAQLEEALEPDDFKLVRILLRPHDNRNLLLLLGEQSGDWDTLGQFSEAEMQEALRADNGLPEYMHRFYRAYQSEQPIHPEQSWTNQLAGLYYEAALRQTEGFLHDWLVFERGLRNILAAWNIRHYALQGEGQLIGQGENIEALKKSRARDFGLGTDYPYLPKLLNQLEREDLMIREKDIDRVQWNYIDEQLTFHYFSIEVVLGYLLQLRMLQRWLSLDPQAGQERVRSFISEMEQKIERS</sequence>
<dbReference type="InterPro" id="IPR024492">
    <property type="entry name" value="DUF2764"/>
</dbReference>
<dbReference type="Proteomes" id="UP000029736">
    <property type="component" value="Unassembled WGS sequence"/>
</dbReference>
<evidence type="ECO:0000313" key="2">
    <source>
        <dbReference type="Proteomes" id="UP000029736"/>
    </source>
</evidence>
<comment type="caution">
    <text evidence="1">The sequence shown here is derived from an EMBL/GenBank/DDBJ whole genome shotgun (WGS) entry which is preliminary data.</text>
</comment>
<dbReference type="STRING" id="1524460.IX84_06400"/>
<protein>
    <recommendedName>
        <fullName evidence="3">DUF2764 domain-containing protein</fullName>
    </recommendedName>
</protein>
<evidence type="ECO:0008006" key="3">
    <source>
        <dbReference type="Google" id="ProtNLM"/>
    </source>
</evidence>
<gene>
    <name evidence="1" type="ORF">IX84_06400</name>
</gene>
<accession>A0A098S9I4</accession>
<evidence type="ECO:0000313" key="1">
    <source>
        <dbReference type="EMBL" id="KGE88771.1"/>
    </source>
</evidence>
<dbReference type="OrthoDB" id="9813754at2"/>
<dbReference type="EMBL" id="JPOS01000016">
    <property type="protein sequence ID" value="KGE88771.1"/>
    <property type="molecule type" value="Genomic_DNA"/>
</dbReference>
<name>A0A098S9I4_9BACT</name>